<dbReference type="EMBL" id="CAJNRD030001120">
    <property type="protein sequence ID" value="CAG5093675.1"/>
    <property type="molecule type" value="Genomic_DNA"/>
</dbReference>
<reference evidence="6" key="1">
    <citation type="submission" date="2021-04" db="EMBL/GenBank/DDBJ databases">
        <authorList>
            <person name="Chebbi M.A.C M."/>
        </authorList>
    </citation>
    <scope>NUCLEOTIDE SEQUENCE</scope>
</reference>
<keyword evidence="2" id="KW-0964">Secreted</keyword>
<dbReference type="Pfam" id="PF00386">
    <property type="entry name" value="C1q"/>
    <property type="match status" value="1"/>
</dbReference>
<dbReference type="Proteomes" id="UP000786811">
    <property type="component" value="Unassembled WGS sequence"/>
</dbReference>
<dbReference type="Gene3D" id="2.60.120.40">
    <property type="match status" value="1"/>
</dbReference>
<evidence type="ECO:0000313" key="7">
    <source>
        <dbReference type="Proteomes" id="UP000786811"/>
    </source>
</evidence>
<dbReference type="AlphaFoldDB" id="A0A8J2MLD3"/>
<dbReference type="InterPro" id="IPR008983">
    <property type="entry name" value="Tumour_necrosis_fac-like_dom"/>
</dbReference>
<dbReference type="PANTHER" id="PTHR22923">
    <property type="entry name" value="CEREBELLIN-RELATED"/>
    <property type="match status" value="1"/>
</dbReference>
<accession>A0A8J2MLD3</accession>
<sequence>MNHGIHFAQLISSQIIFSDICGEKKFQIVARKKSRLYCVISGLYSLLVWTVLLILTTSLLTNGARPDPPSSGITTVGSLKLANAEDCAGVVAFSATSGLKTNTRLKFSQTQVNKGVGYAAETGIFTTHCPGLYQFSLAGYGTADLKLTLKRKANRSDDWTPIVSTGIGGGSNLVFLDSEIGDQLAVFVDSGNPNEGTSFSGYRVAKK</sequence>
<organism evidence="6 7">
    <name type="scientific">Cotesia congregata</name>
    <name type="common">Parasitoid wasp</name>
    <name type="synonym">Apanteles congregatus</name>
    <dbReference type="NCBI Taxonomy" id="51543"/>
    <lineage>
        <taxon>Eukaryota</taxon>
        <taxon>Metazoa</taxon>
        <taxon>Ecdysozoa</taxon>
        <taxon>Arthropoda</taxon>
        <taxon>Hexapoda</taxon>
        <taxon>Insecta</taxon>
        <taxon>Pterygota</taxon>
        <taxon>Neoptera</taxon>
        <taxon>Endopterygota</taxon>
        <taxon>Hymenoptera</taxon>
        <taxon>Apocrita</taxon>
        <taxon>Ichneumonoidea</taxon>
        <taxon>Braconidae</taxon>
        <taxon>Microgastrinae</taxon>
        <taxon>Cotesia</taxon>
    </lineage>
</organism>
<keyword evidence="4" id="KW-0812">Transmembrane</keyword>
<keyword evidence="4" id="KW-1133">Transmembrane helix</keyword>
<dbReference type="OrthoDB" id="10070467at2759"/>
<keyword evidence="4" id="KW-0472">Membrane</keyword>
<evidence type="ECO:0000256" key="3">
    <source>
        <dbReference type="ARBA" id="ARBA00022729"/>
    </source>
</evidence>
<name>A0A8J2MLD3_COTCN</name>
<feature type="transmembrane region" description="Helical" evidence="4">
    <location>
        <begin position="36"/>
        <end position="60"/>
    </location>
</feature>
<evidence type="ECO:0000259" key="5">
    <source>
        <dbReference type="SMART" id="SM00110"/>
    </source>
</evidence>
<evidence type="ECO:0000256" key="4">
    <source>
        <dbReference type="SAM" id="Phobius"/>
    </source>
</evidence>
<dbReference type="SMART" id="SM00110">
    <property type="entry name" value="C1Q"/>
    <property type="match status" value="1"/>
</dbReference>
<comment type="subcellular location">
    <subcellularLocation>
        <location evidence="1">Secreted</location>
    </subcellularLocation>
</comment>
<feature type="domain" description="C1q" evidence="5">
    <location>
        <begin position="84"/>
        <end position="207"/>
    </location>
</feature>
<comment type="caution">
    <text evidence="6">The sequence shown here is derived from an EMBL/GenBank/DDBJ whole genome shotgun (WGS) entry which is preliminary data.</text>
</comment>
<proteinExistence type="predicted"/>
<keyword evidence="3" id="KW-0732">Signal</keyword>
<dbReference type="SUPFAM" id="SSF49842">
    <property type="entry name" value="TNF-like"/>
    <property type="match status" value="1"/>
</dbReference>
<evidence type="ECO:0000256" key="2">
    <source>
        <dbReference type="ARBA" id="ARBA00022525"/>
    </source>
</evidence>
<dbReference type="GO" id="GO:0005576">
    <property type="term" value="C:extracellular region"/>
    <property type="evidence" value="ECO:0007669"/>
    <property type="project" value="UniProtKB-SubCell"/>
</dbReference>
<keyword evidence="7" id="KW-1185">Reference proteome</keyword>
<dbReference type="InterPro" id="IPR001073">
    <property type="entry name" value="C1q_dom"/>
</dbReference>
<evidence type="ECO:0000313" key="6">
    <source>
        <dbReference type="EMBL" id="CAG5093675.1"/>
    </source>
</evidence>
<protein>
    <recommendedName>
        <fullName evidence="5">C1q domain-containing protein</fullName>
    </recommendedName>
</protein>
<dbReference type="PANTHER" id="PTHR22923:SF116">
    <property type="entry name" value="C1Q DOMAIN-CONTAINING PROTEIN"/>
    <property type="match status" value="1"/>
</dbReference>
<dbReference type="InterPro" id="IPR050822">
    <property type="entry name" value="Cerebellin_Synaptic_Org"/>
</dbReference>
<evidence type="ECO:0000256" key="1">
    <source>
        <dbReference type="ARBA" id="ARBA00004613"/>
    </source>
</evidence>
<gene>
    <name evidence="6" type="ORF">HICCMSTLAB_LOCUS7001</name>
</gene>